<dbReference type="SUPFAM" id="SSF48690">
    <property type="entry name" value="Epsilon subunit of mitochondrial F1F0-ATP synthase"/>
    <property type="match status" value="1"/>
</dbReference>
<evidence type="ECO:0000313" key="4">
    <source>
        <dbReference type="Proteomes" id="UP000565441"/>
    </source>
</evidence>
<keyword evidence="4" id="KW-1185">Reference proteome</keyword>
<feature type="compositionally biased region" description="Basic and acidic residues" evidence="2">
    <location>
        <begin position="61"/>
        <end position="70"/>
    </location>
</feature>
<dbReference type="GO" id="GO:0045259">
    <property type="term" value="C:proton-transporting ATP synthase complex"/>
    <property type="evidence" value="ECO:0007669"/>
    <property type="project" value="InterPro"/>
</dbReference>
<dbReference type="InterPro" id="IPR006721">
    <property type="entry name" value="ATP_synth_F1_esu_mt"/>
</dbReference>
<proteinExistence type="inferred from homology"/>
<dbReference type="GO" id="GO:0046933">
    <property type="term" value="F:proton-transporting ATP synthase activity, rotational mechanism"/>
    <property type="evidence" value="ECO:0007669"/>
    <property type="project" value="InterPro"/>
</dbReference>
<name>A0A8H5H835_9AGAR</name>
<feature type="region of interest" description="Disordered" evidence="2">
    <location>
        <begin position="61"/>
        <end position="96"/>
    </location>
</feature>
<dbReference type="InterPro" id="IPR036742">
    <property type="entry name" value="ATP_synth_F1_esu_sf_mt"/>
</dbReference>
<feature type="compositionally biased region" description="Basic and acidic residues" evidence="2">
    <location>
        <begin position="79"/>
        <end position="96"/>
    </location>
</feature>
<reference evidence="3 4" key="1">
    <citation type="journal article" date="2020" name="ISME J.">
        <title>Uncovering the hidden diversity of litter-decomposition mechanisms in mushroom-forming fungi.</title>
        <authorList>
            <person name="Floudas D."/>
            <person name="Bentzer J."/>
            <person name="Ahren D."/>
            <person name="Johansson T."/>
            <person name="Persson P."/>
            <person name="Tunlid A."/>
        </authorList>
    </citation>
    <scope>NUCLEOTIDE SEQUENCE [LARGE SCALE GENOMIC DNA]</scope>
    <source>
        <strain evidence="3 4">CBS 661.87</strain>
    </source>
</reference>
<gene>
    <name evidence="3" type="ORF">D9615_008742</name>
</gene>
<comment type="caution">
    <text evidence="3">The sequence shown here is derived from an EMBL/GenBank/DDBJ whole genome shotgun (WGS) entry which is preliminary data.</text>
</comment>
<evidence type="ECO:0000256" key="1">
    <source>
        <dbReference type="ARBA" id="ARBA00009502"/>
    </source>
</evidence>
<sequence length="96" mass="10605">MAKSDRDADISDDEAEGTSLHELDTIPQIRGRSVGTSAYNKYSQITARAVRASFKEEEKEEERLLAERRASTPNTVTDRAADEVAREKETSGKSSS</sequence>
<organism evidence="3 4">
    <name type="scientific">Tricholomella constricta</name>
    <dbReference type="NCBI Taxonomy" id="117010"/>
    <lineage>
        <taxon>Eukaryota</taxon>
        <taxon>Fungi</taxon>
        <taxon>Dikarya</taxon>
        <taxon>Basidiomycota</taxon>
        <taxon>Agaricomycotina</taxon>
        <taxon>Agaricomycetes</taxon>
        <taxon>Agaricomycetidae</taxon>
        <taxon>Agaricales</taxon>
        <taxon>Tricholomatineae</taxon>
        <taxon>Lyophyllaceae</taxon>
        <taxon>Tricholomella</taxon>
    </lineage>
</organism>
<feature type="region of interest" description="Disordered" evidence="2">
    <location>
        <begin position="1"/>
        <end position="42"/>
    </location>
</feature>
<dbReference type="AlphaFoldDB" id="A0A8H5H835"/>
<evidence type="ECO:0000313" key="3">
    <source>
        <dbReference type="EMBL" id="KAF5378356.1"/>
    </source>
</evidence>
<evidence type="ECO:0000256" key="2">
    <source>
        <dbReference type="SAM" id="MobiDB-lite"/>
    </source>
</evidence>
<accession>A0A8H5H835</accession>
<dbReference type="GO" id="GO:0005743">
    <property type="term" value="C:mitochondrial inner membrane"/>
    <property type="evidence" value="ECO:0007669"/>
    <property type="project" value="InterPro"/>
</dbReference>
<comment type="similarity">
    <text evidence="1">Belongs to the eukaryotic ATPase epsilon family.</text>
</comment>
<dbReference type="Gene3D" id="1.10.1620.20">
    <property type="entry name" value="ATP synthase, F1 complex, epsilon subunit superfamily, mitochondrial"/>
    <property type="match status" value="1"/>
</dbReference>
<protein>
    <submittedName>
        <fullName evidence="3">Uncharacterized protein</fullName>
    </submittedName>
</protein>
<dbReference type="EMBL" id="JAACJP010000020">
    <property type="protein sequence ID" value="KAF5378356.1"/>
    <property type="molecule type" value="Genomic_DNA"/>
</dbReference>
<dbReference type="OrthoDB" id="269124at2759"/>
<dbReference type="Proteomes" id="UP000565441">
    <property type="component" value="Unassembled WGS sequence"/>
</dbReference>
<dbReference type="Pfam" id="PF04627">
    <property type="entry name" value="ATP-synt_Eps"/>
    <property type="match status" value="1"/>
</dbReference>